<reference evidence="2" key="2">
    <citation type="submission" date="2013-10" db="EMBL/GenBank/DDBJ databases">
        <authorList>
            <person name="Aslett M."/>
        </authorList>
    </citation>
    <scope>NUCLEOTIDE SEQUENCE [LARGE SCALE GENOMIC DNA]</scope>
    <source>
        <strain evidence="2">Houghton</strain>
    </source>
</reference>
<feature type="region of interest" description="Disordered" evidence="1">
    <location>
        <begin position="67"/>
        <end position="120"/>
    </location>
</feature>
<dbReference type="Proteomes" id="UP000030754">
    <property type="component" value="Unassembled WGS sequence"/>
</dbReference>
<accession>U6MID8</accession>
<dbReference type="OrthoDB" id="10497121at2759"/>
<evidence type="ECO:0000313" key="2">
    <source>
        <dbReference type="EMBL" id="CDJ62214.1"/>
    </source>
</evidence>
<evidence type="ECO:0000256" key="1">
    <source>
        <dbReference type="SAM" id="MobiDB-lite"/>
    </source>
</evidence>
<keyword evidence="3" id="KW-1185">Reference proteome</keyword>
<dbReference type="GeneID" id="25471016"/>
<dbReference type="EMBL" id="HG722375">
    <property type="protein sequence ID" value="CDJ62214.1"/>
    <property type="molecule type" value="Genomic_DNA"/>
</dbReference>
<dbReference type="VEuPathDB" id="ToxoDB:ENH_00008280"/>
<name>U6MID8_9EIME</name>
<dbReference type="AlphaFoldDB" id="U6MID8"/>
<reference evidence="2" key="1">
    <citation type="submission" date="2013-10" db="EMBL/GenBank/DDBJ databases">
        <title>Genomic analysis of the causative agents of coccidiosis in chickens.</title>
        <authorList>
            <person name="Reid A.J."/>
            <person name="Blake D."/>
            <person name="Billington K."/>
            <person name="Browne H."/>
            <person name="Dunn M."/>
            <person name="Hung S."/>
            <person name="Kawahara F."/>
            <person name="Miranda-Saavedra D."/>
            <person name="Mourier T."/>
            <person name="Nagra H."/>
            <person name="Otto T.D."/>
            <person name="Rawlings N."/>
            <person name="Sanchez A."/>
            <person name="Sanders M."/>
            <person name="Subramaniam C."/>
            <person name="Tay Y."/>
            <person name="Dear P."/>
            <person name="Doerig C."/>
            <person name="Gruber A."/>
            <person name="Parkinson J."/>
            <person name="Shirley M."/>
            <person name="Wan K.L."/>
            <person name="Berriman M."/>
            <person name="Tomley F."/>
            <person name="Pain A."/>
        </authorList>
    </citation>
    <scope>NUCLEOTIDE SEQUENCE [LARGE SCALE GENOMIC DNA]</scope>
    <source>
        <strain evidence="2">Houghton</strain>
    </source>
</reference>
<dbReference type="RefSeq" id="XP_013439576.1">
    <property type="nucleotide sequence ID" value="XM_013584122.1"/>
</dbReference>
<protein>
    <submittedName>
        <fullName evidence="2">Uncharacterized protein</fullName>
    </submittedName>
</protein>
<gene>
    <name evidence="2" type="ORF">ENH_00008280</name>
</gene>
<feature type="compositionally biased region" description="Basic and acidic residues" evidence="1">
    <location>
        <begin position="90"/>
        <end position="102"/>
    </location>
</feature>
<sequence>MALFFKLFYMQVLKAPAYPIGIDTGLKVGKTLQQRGLATDAGRQGVHALQGISRARCSEACLSRPRSCSRRRSLNNNRQRQGRRTSPTNEDGRGECENHNRESCAAQARSHAQPRAATRRRPHLPRCISELLLPFAACIKLRL</sequence>
<organism evidence="2 3">
    <name type="scientific">Eimeria necatrix</name>
    <dbReference type="NCBI Taxonomy" id="51315"/>
    <lineage>
        <taxon>Eukaryota</taxon>
        <taxon>Sar</taxon>
        <taxon>Alveolata</taxon>
        <taxon>Apicomplexa</taxon>
        <taxon>Conoidasida</taxon>
        <taxon>Coccidia</taxon>
        <taxon>Eucoccidiorida</taxon>
        <taxon>Eimeriorina</taxon>
        <taxon>Eimeriidae</taxon>
        <taxon>Eimeria</taxon>
    </lineage>
</organism>
<proteinExistence type="predicted"/>
<evidence type="ECO:0000313" key="3">
    <source>
        <dbReference type="Proteomes" id="UP000030754"/>
    </source>
</evidence>